<comment type="caution">
    <text evidence="1">The sequence shown here is derived from an EMBL/GenBank/DDBJ whole genome shotgun (WGS) entry which is preliminary data.</text>
</comment>
<accession>A0A6L2Q4X1</accession>
<evidence type="ECO:0000313" key="1">
    <source>
        <dbReference type="EMBL" id="GFG36887.1"/>
    </source>
</evidence>
<gene>
    <name evidence="1" type="ORF">Cfor_08694</name>
</gene>
<proteinExistence type="predicted"/>
<keyword evidence="2" id="KW-1185">Reference proteome</keyword>
<evidence type="ECO:0000313" key="2">
    <source>
        <dbReference type="Proteomes" id="UP000502823"/>
    </source>
</evidence>
<dbReference type="EMBL" id="BLKM01009497">
    <property type="protein sequence ID" value="GFG36887.1"/>
    <property type="molecule type" value="Genomic_DNA"/>
</dbReference>
<evidence type="ECO:0008006" key="3">
    <source>
        <dbReference type="Google" id="ProtNLM"/>
    </source>
</evidence>
<organism evidence="1 2">
    <name type="scientific">Coptotermes formosanus</name>
    <name type="common">Formosan subterranean termite</name>
    <dbReference type="NCBI Taxonomy" id="36987"/>
    <lineage>
        <taxon>Eukaryota</taxon>
        <taxon>Metazoa</taxon>
        <taxon>Ecdysozoa</taxon>
        <taxon>Arthropoda</taxon>
        <taxon>Hexapoda</taxon>
        <taxon>Insecta</taxon>
        <taxon>Pterygota</taxon>
        <taxon>Neoptera</taxon>
        <taxon>Polyneoptera</taxon>
        <taxon>Dictyoptera</taxon>
        <taxon>Blattodea</taxon>
        <taxon>Blattoidea</taxon>
        <taxon>Termitoidae</taxon>
        <taxon>Rhinotermitidae</taxon>
        <taxon>Coptotermes</taxon>
    </lineage>
</organism>
<protein>
    <recommendedName>
        <fullName evidence="3">Nucleolar 27S pre-rRNA processing Urb2/Npa2 C-terminal domain-containing protein</fullName>
    </recommendedName>
</protein>
<reference evidence="2" key="1">
    <citation type="submission" date="2020-01" db="EMBL/GenBank/DDBJ databases">
        <title>Draft genome sequence of the Termite Coptotermes fromosanus.</title>
        <authorList>
            <person name="Itakura S."/>
            <person name="Yosikawa Y."/>
            <person name="Umezawa K."/>
        </authorList>
    </citation>
    <scope>NUCLEOTIDE SEQUENCE [LARGE SCALE GENOMIC DNA]</scope>
</reference>
<dbReference type="OrthoDB" id="160374at2759"/>
<sequence>MEEHTMVVKVIRVNAMKNGVISGCRANTNNVACDLPELLRRLDQEEEPLPKRLRLALTAFESSDLPVQRKEELILNWLCQYGEKNRNSEDVWSVLKACFNSSHMKKLSGTNIRPPVKSFVSEILCELLKSDNVCKNSKCVILECALCVLEDINFQLYFKQHLQQFFDYISVILNVVISEENVDFCIRILQTICAFNKQVIHKEVFSVLFIQKALQLTIKIFECICSQHVTDSTTTRVKYEIFKCVQQVLFPKTRFKEISLALLSLFGGKSGYHSATLETLLESLSFAVINSKPDSTVHLFSIVLQAFVSSYKGDTVAVHRMFVAICYLVGFKPEVKLNSAGESKILLKHRKFKKSFPECHIQKVLEINETSMKVVRNLLGVLSDANIGLHDDNSEVPFQDWLQALMSAVFCCTSKESLSVVLLEVLCAFIRLQPLTIEPNIHEILERVMLAKKQTEEIRVVYVSFFCDVLKMFVKLSRLQKFVAKLLSLGTTLNSREAEELPALSDVLPTRFCTEFQVAVALLPGGQTVELMKTLLFHLNQDCVAVLEKQEGECPVLFFQIISKFLCHFLRGTRVAEHTVPGHLVLKFGNMMTELHDLLGKLGQALLHREHNCPLMAAFLQLCYNWGEMKVLLAHYSVKLEHSTDLQLAALQEDISATNLTYLHPYLNSELWNLVAQRIGNFGEADCKELLVKLILQKLRVIMLHVDNNKTRQDVLLSIARHLLSHIKEAWPLILSGTHALLVTPFLKPEHLERLANHVVQEISEKPEGSSEWLDALQKPSVQENRVLVLAFACAALNKIVKLFCRTKRKHDSPNHLTGCLSSTTKVLTKIEPCHILTCLSNDEPETLTAIVKDMANALNETFKKEEGILVTNGWKLDIAAMQRYLHILNLLPLQHAPGNVKSLVAISVLALAFTLEGSDVSRADKQFASVRSVLYRNLLLGLLDSPGPPDLSSYVHMGQLAHWLMSVDLPLSSDLQCLLFQRLFESSLGRSSALHQLQDAMPILQKHSSSQSQDLNALGPAVILLQVLSKCHDQHENSQDHVLCLKYQHRLSRCIIRIMDHPDGAPDLPIVLDGYNVVLMRCLKEGDSKLQEKLVPHLGRVVEACLSHVRSKDLPAMSPSIKSSLDILATLLQYKAQLKAVLPSDFLQRVWTELKVAIQSSEKPELLKTRLSMWKSVIRSRFSDGRINARKMALEQLCQMLTVFVNQSGMTHVTSAGSDMLPILELLLAVASSSLLFVSPEMLDLCFKSVNAAVAVDTSDLLPLCSMSLQLLQTLMKSRESLVLDCIPSLLQCYQQLATAIASHAYVDLKYSPAQVKAYAVCAHGLERLTNLLKEHRPHFVRVAGYMVANLLQYFETYTLYPEVKVSGYTFSGFSGSEMLLGESKSSYVLDSRYDPLLKLYTQFAEHMRLPCHPLPVSHSDTSVAAAAEDILRHLQ</sequence>
<dbReference type="InParanoid" id="A0A6L2Q4X1"/>
<name>A0A6L2Q4X1_COPFO</name>
<dbReference type="Proteomes" id="UP000502823">
    <property type="component" value="Unassembled WGS sequence"/>
</dbReference>